<keyword evidence="6" id="KW-0446">Lipid-binding</keyword>
<evidence type="ECO:0000256" key="3">
    <source>
        <dbReference type="ARBA" id="ARBA00022525"/>
    </source>
</evidence>
<dbReference type="Proteomes" id="UP000298663">
    <property type="component" value="Unassembled WGS sequence"/>
</dbReference>
<evidence type="ECO:0000256" key="5">
    <source>
        <dbReference type="ARBA" id="ARBA00023054"/>
    </source>
</evidence>
<evidence type="ECO:0000256" key="1">
    <source>
        <dbReference type="ARBA" id="ARBA00004613"/>
    </source>
</evidence>
<dbReference type="InterPro" id="IPR008632">
    <property type="entry name" value="Gp-FAR-1"/>
</dbReference>
<keyword evidence="3" id="KW-0964">Secreted</keyword>
<reference evidence="8 9" key="2">
    <citation type="journal article" date="2019" name="G3 (Bethesda)">
        <title>Hybrid Assembly of the Genome of the Entomopathogenic Nematode Steinernema carpocapsae Identifies the X-Chromosome.</title>
        <authorList>
            <person name="Serra L."/>
            <person name="Macchietto M."/>
            <person name="Macias-Munoz A."/>
            <person name="McGill C.J."/>
            <person name="Rodriguez I.M."/>
            <person name="Rodriguez B."/>
            <person name="Murad R."/>
            <person name="Mortazavi A."/>
        </authorList>
    </citation>
    <scope>NUCLEOTIDE SEQUENCE [LARGE SCALE GENOMIC DNA]</scope>
    <source>
        <strain evidence="8 9">ALL</strain>
    </source>
</reference>
<proteinExistence type="inferred from homology"/>
<comment type="caution">
    <text evidence="8">The sequence shown here is derived from an EMBL/GenBank/DDBJ whole genome shotgun (WGS) entry which is preliminary data.</text>
</comment>
<dbReference type="Pfam" id="PF05823">
    <property type="entry name" value="Gp-FAR-1"/>
    <property type="match status" value="1"/>
</dbReference>
<sequence>MFSYALVFALFGLIAAFPVPTNPRDKKFYDALPQEIQKFVQDLTEQDVEILNDLDKETDPKIRNDPSFNIAKAIELIKPKSESLYNRVKTLNDALMARINGLSSEPKSFMTQVLNKLFRFDTLPSDEQKIQEIVNILKGLKNMSPSSKQNLYQAFPIFQMVFEDQKFQKVFSDIENMTPAQIIQYNKQHGIKMDFGKRDFLGKQ</sequence>
<keyword evidence="4 7" id="KW-0732">Signal</keyword>
<gene>
    <name evidence="8" type="ORF">L596_016036</name>
</gene>
<evidence type="ECO:0000313" key="9">
    <source>
        <dbReference type="Proteomes" id="UP000298663"/>
    </source>
</evidence>
<evidence type="ECO:0000256" key="4">
    <source>
        <dbReference type="ARBA" id="ARBA00022729"/>
    </source>
</evidence>
<dbReference type="EMBL" id="AZBU02000004">
    <property type="protein sequence ID" value="TKR82291.1"/>
    <property type="molecule type" value="Genomic_DNA"/>
</dbReference>
<evidence type="ECO:0000256" key="2">
    <source>
        <dbReference type="ARBA" id="ARBA00006648"/>
    </source>
</evidence>
<evidence type="ECO:0000313" key="8">
    <source>
        <dbReference type="EMBL" id="TKR82291.1"/>
    </source>
</evidence>
<organism evidence="8 9">
    <name type="scientific">Steinernema carpocapsae</name>
    <name type="common">Entomopathogenic nematode</name>
    <dbReference type="NCBI Taxonomy" id="34508"/>
    <lineage>
        <taxon>Eukaryota</taxon>
        <taxon>Metazoa</taxon>
        <taxon>Ecdysozoa</taxon>
        <taxon>Nematoda</taxon>
        <taxon>Chromadorea</taxon>
        <taxon>Rhabditida</taxon>
        <taxon>Tylenchina</taxon>
        <taxon>Panagrolaimomorpha</taxon>
        <taxon>Strongyloidoidea</taxon>
        <taxon>Steinernematidae</taxon>
        <taxon>Steinernema</taxon>
    </lineage>
</organism>
<protein>
    <recommendedName>
        <fullName evidence="10">Fatty-acid and retinol-binding protein 1</fullName>
    </recommendedName>
</protein>
<feature type="chain" id="PRO_5020993643" description="Fatty-acid and retinol-binding protein 1" evidence="7">
    <location>
        <begin position="17"/>
        <end position="204"/>
    </location>
</feature>
<reference evidence="8 9" key="1">
    <citation type="journal article" date="2015" name="Genome Biol.">
        <title>Comparative genomics of Steinernema reveals deeply conserved gene regulatory networks.</title>
        <authorList>
            <person name="Dillman A.R."/>
            <person name="Macchietto M."/>
            <person name="Porter C.F."/>
            <person name="Rogers A."/>
            <person name="Williams B."/>
            <person name="Antoshechkin I."/>
            <person name="Lee M.M."/>
            <person name="Goodwin Z."/>
            <person name="Lu X."/>
            <person name="Lewis E.E."/>
            <person name="Goodrich-Blair H."/>
            <person name="Stock S.P."/>
            <person name="Adams B.J."/>
            <person name="Sternberg P.W."/>
            <person name="Mortazavi A."/>
        </authorList>
    </citation>
    <scope>NUCLEOTIDE SEQUENCE [LARGE SCALE GENOMIC DNA]</scope>
    <source>
        <strain evidence="8 9">ALL</strain>
    </source>
</reference>
<dbReference type="Gene3D" id="1.20.120.1100">
    <property type="match status" value="1"/>
</dbReference>
<evidence type="ECO:0000256" key="6">
    <source>
        <dbReference type="ARBA" id="ARBA00023121"/>
    </source>
</evidence>
<name>A0A4U5NI02_STECR</name>
<comment type="subcellular location">
    <subcellularLocation>
        <location evidence="1">Secreted</location>
    </subcellularLocation>
</comment>
<evidence type="ECO:0008006" key="10">
    <source>
        <dbReference type="Google" id="ProtNLM"/>
    </source>
</evidence>
<comment type="similarity">
    <text evidence="2">Belongs to the fatty-acid and retinol-binding protein (FARBP) family.</text>
</comment>
<accession>A0A4U5NI02</accession>
<evidence type="ECO:0000256" key="7">
    <source>
        <dbReference type="SAM" id="SignalP"/>
    </source>
</evidence>
<keyword evidence="9" id="KW-1185">Reference proteome</keyword>
<dbReference type="GO" id="GO:0005576">
    <property type="term" value="C:extracellular region"/>
    <property type="evidence" value="ECO:0007669"/>
    <property type="project" value="UniProtKB-SubCell"/>
</dbReference>
<dbReference type="AlphaFoldDB" id="A0A4U5NI02"/>
<keyword evidence="5" id="KW-0175">Coiled coil</keyword>
<feature type="signal peptide" evidence="7">
    <location>
        <begin position="1"/>
        <end position="16"/>
    </location>
</feature>
<dbReference type="GO" id="GO:0008289">
    <property type="term" value="F:lipid binding"/>
    <property type="evidence" value="ECO:0007669"/>
    <property type="project" value="UniProtKB-KW"/>
</dbReference>